<proteinExistence type="predicted"/>
<protein>
    <submittedName>
        <fullName evidence="1">Acetophenone carboxylase beta subunit</fullName>
        <ecNumber evidence="1">6.4.1.8</ecNumber>
    </submittedName>
</protein>
<organism evidence="1">
    <name type="scientific">Paraconexibacter sp. AEG42_29</name>
    <dbReference type="NCBI Taxonomy" id="2997339"/>
    <lineage>
        <taxon>Bacteria</taxon>
        <taxon>Bacillati</taxon>
        <taxon>Actinomycetota</taxon>
        <taxon>Thermoleophilia</taxon>
        <taxon>Solirubrobacterales</taxon>
        <taxon>Paraconexibacteraceae</taxon>
        <taxon>Paraconexibacter</taxon>
    </lineage>
</organism>
<reference evidence="1" key="1">
    <citation type="submission" date="2022-12" db="EMBL/GenBank/DDBJ databases">
        <title>Paraconexibacter alkalitolerans sp. nov. and Baekduia alba sp. nov., isolated from soil and emended description of the genera Paraconexibacter (Chun et al., 2020) and Baekduia (An et al., 2020).</title>
        <authorList>
            <person name="Vieira S."/>
            <person name="Huber K.J."/>
            <person name="Geppert A."/>
            <person name="Wolf J."/>
            <person name="Neumann-Schaal M."/>
            <person name="Muesken M."/>
            <person name="Overmann J."/>
        </authorList>
    </citation>
    <scope>NUCLEOTIDE SEQUENCE</scope>
    <source>
        <strain evidence="1">AEG42_29</strain>
    </source>
</reference>
<dbReference type="AlphaFoldDB" id="A0AAU7B2Q0"/>
<gene>
    <name evidence="1" type="primary">apc2_1</name>
    <name evidence="1" type="ORF">DSM112329_04846</name>
</gene>
<dbReference type="GO" id="GO:0016874">
    <property type="term" value="F:ligase activity"/>
    <property type="evidence" value="ECO:0007669"/>
    <property type="project" value="UniProtKB-KW"/>
</dbReference>
<evidence type="ECO:0000313" key="1">
    <source>
        <dbReference type="EMBL" id="XAY07952.1"/>
    </source>
</evidence>
<accession>A0AAU7B2Q0</accession>
<dbReference type="KEGG" id="parq:DSM112329_04846"/>
<name>A0AAU7B2Q0_9ACTN</name>
<dbReference type="EMBL" id="CP114014">
    <property type="protein sequence ID" value="XAY07952.1"/>
    <property type="molecule type" value="Genomic_DNA"/>
</dbReference>
<sequence length="123" mass="14116">MSTTYEREIITEYLEIDLQTETWRCRRCDHEIGPARDAYKRGLLLYDRDPREIYDAKIDAAYSYAPDPEWCRIVECCCPGCGTQVEVEYLPPGHPISNDIELDIDALKARQLAARSAAADEEN</sequence>
<dbReference type="EC" id="6.4.1.8" evidence="1"/>
<keyword evidence="1" id="KW-0436">Ligase</keyword>
<dbReference type="Pfam" id="PF08882">
    <property type="entry name" value="Acetone_carb_G"/>
    <property type="match status" value="1"/>
</dbReference>
<dbReference type="InterPro" id="IPR016750">
    <property type="entry name" value="Aceto_COase_bsu/gsu"/>
</dbReference>
<dbReference type="RefSeq" id="WP_354699139.1">
    <property type="nucleotide sequence ID" value="NZ_CP114014.1"/>
</dbReference>